<organism evidence="1">
    <name type="scientific">Anguilla anguilla</name>
    <name type="common">European freshwater eel</name>
    <name type="synonym">Muraena anguilla</name>
    <dbReference type="NCBI Taxonomy" id="7936"/>
    <lineage>
        <taxon>Eukaryota</taxon>
        <taxon>Metazoa</taxon>
        <taxon>Chordata</taxon>
        <taxon>Craniata</taxon>
        <taxon>Vertebrata</taxon>
        <taxon>Euteleostomi</taxon>
        <taxon>Actinopterygii</taxon>
        <taxon>Neopterygii</taxon>
        <taxon>Teleostei</taxon>
        <taxon>Anguilliformes</taxon>
        <taxon>Anguillidae</taxon>
        <taxon>Anguilla</taxon>
    </lineage>
</organism>
<reference evidence="1" key="2">
    <citation type="journal article" date="2015" name="Fish Shellfish Immunol.">
        <title>Early steps in the European eel (Anguilla anguilla)-Vibrio vulnificus interaction in the gills: Role of the RtxA13 toxin.</title>
        <authorList>
            <person name="Callol A."/>
            <person name="Pajuelo D."/>
            <person name="Ebbesson L."/>
            <person name="Teles M."/>
            <person name="MacKenzie S."/>
            <person name="Amaro C."/>
        </authorList>
    </citation>
    <scope>NUCLEOTIDE SEQUENCE</scope>
</reference>
<evidence type="ECO:0000313" key="1">
    <source>
        <dbReference type="EMBL" id="JAH92435.1"/>
    </source>
</evidence>
<dbReference type="EMBL" id="GBXM01016142">
    <property type="protein sequence ID" value="JAH92435.1"/>
    <property type="molecule type" value="Transcribed_RNA"/>
</dbReference>
<proteinExistence type="predicted"/>
<reference evidence="1" key="1">
    <citation type="submission" date="2014-11" db="EMBL/GenBank/DDBJ databases">
        <authorList>
            <person name="Amaro Gonzalez C."/>
        </authorList>
    </citation>
    <scope>NUCLEOTIDE SEQUENCE</scope>
</reference>
<protein>
    <submittedName>
        <fullName evidence="1">Uncharacterized protein</fullName>
    </submittedName>
</protein>
<name>A0A0E9WSA9_ANGAN</name>
<dbReference type="AlphaFoldDB" id="A0A0E9WSA9"/>
<sequence length="66" mass="7931">MQSKQCYFLSFMVILTKREMMLKGLYNCGGFGFERHFYWYFNVPIEFLGVQTNTHVALFITIFIFL</sequence>
<accession>A0A0E9WSA9</accession>